<keyword evidence="3 6" id="KW-0812">Transmembrane</keyword>
<evidence type="ECO:0000256" key="2">
    <source>
        <dbReference type="ARBA" id="ARBA00022448"/>
    </source>
</evidence>
<dbReference type="CDD" id="cd17478">
    <property type="entry name" value="MFS_FsR"/>
    <property type="match status" value="1"/>
</dbReference>
<feature type="transmembrane region" description="Helical" evidence="6">
    <location>
        <begin position="105"/>
        <end position="122"/>
    </location>
</feature>
<dbReference type="EMBL" id="JBHUCX010000073">
    <property type="protein sequence ID" value="MFD1676583.1"/>
    <property type="molecule type" value="Genomic_DNA"/>
</dbReference>
<evidence type="ECO:0000313" key="8">
    <source>
        <dbReference type="EMBL" id="MFD1676583.1"/>
    </source>
</evidence>
<evidence type="ECO:0000256" key="4">
    <source>
        <dbReference type="ARBA" id="ARBA00022989"/>
    </source>
</evidence>
<feature type="transmembrane region" description="Helical" evidence="6">
    <location>
        <begin position="363"/>
        <end position="387"/>
    </location>
</feature>
<feature type="transmembrane region" description="Helical" evidence="6">
    <location>
        <begin position="213"/>
        <end position="235"/>
    </location>
</feature>
<dbReference type="InterPro" id="IPR020846">
    <property type="entry name" value="MFS_dom"/>
</dbReference>
<evidence type="ECO:0000256" key="5">
    <source>
        <dbReference type="ARBA" id="ARBA00023136"/>
    </source>
</evidence>
<keyword evidence="9" id="KW-1185">Reference proteome</keyword>
<dbReference type="InterPro" id="IPR036259">
    <property type="entry name" value="MFS_trans_sf"/>
</dbReference>
<dbReference type="PANTHER" id="PTHR43129:SF1">
    <property type="entry name" value="FOSMIDOMYCIN RESISTANCE PROTEIN"/>
    <property type="match status" value="1"/>
</dbReference>
<evidence type="ECO:0000256" key="3">
    <source>
        <dbReference type="ARBA" id="ARBA00022692"/>
    </source>
</evidence>
<dbReference type="Gene3D" id="1.20.1250.20">
    <property type="entry name" value="MFS general substrate transporter like domains"/>
    <property type="match status" value="2"/>
</dbReference>
<proteinExistence type="predicted"/>
<protein>
    <submittedName>
        <fullName evidence="8">MFS transporter</fullName>
    </submittedName>
</protein>
<dbReference type="PROSITE" id="PS50850">
    <property type="entry name" value="MFS"/>
    <property type="match status" value="1"/>
</dbReference>
<organism evidence="8 9">
    <name type="scientific">Alicyclobacillus fodiniaquatilis</name>
    <dbReference type="NCBI Taxonomy" id="1661150"/>
    <lineage>
        <taxon>Bacteria</taxon>
        <taxon>Bacillati</taxon>
        <taxon>Bacillota</taxon>
        <taxon>Bacilli</taxon>
        <taxon>Bacillales</taxon>
        <taxon>Alicyclobacillaceae</taxon>
        <taxon>Alicyclobacillus</taxon>
    </lineage>
</organism>
<feature type="transmembrane region" description="Helical" evidence="6">
    <location>
        <begin position="334"/>
        <end position="357"/>
    </location>
</feature>
<comment type="caution">
    <text evidence="8">The sequence shown here is derived from an EMBL/GenBank/DDBJ whole genome shotgun (WGS) entry which is preliminary data.</text>
</comment>
<feature type="transmembrane region" description="Helical" evidence="6">
    <location>
        <begin position="255"/>
        <end position="273"/>
    </location>
</feature>
<feature type="transmembrane region" description="Helical" evidence="6">
    <location>
        <begin position="282"/>
        <end position="302"/>
    </location>
</feature>
<comment type="subcellular location">
    <subcellularLocation>
        <location evidence="1">Cell membrane</location>
        <topology evidence="1">Multi-pass membrane protein</topology>
    </subcellularLocation>
</comment>
<evidence type="ECO:0000256" key="6">
    <source>
        <dbReference type="SAM" id="Phobius"/>
    </source>
</evidence>
<accession>A0ABW4JN81</accession>
<evidence type="ECO:0000256" key="1">
    <source>
        <dbReference type="ARBA" id="ARBA00004651"/>
    </source>
</evidence>
<reference evidence="9" key="1">
    <citation type="journal article" date="2019" name="Int. J. Syst. Evol. Microbiol.">
        <title>The Global Catalogue of Microorganisms (GCM) 10K type strain sequencing project: providing services to taxonomists for standard genome sequencing and annotation.</title>
        <authorList>
            <consortium name="The Broad Institute Genomics Platform"/>
            <consortium name="The Broad Institute Genome Sequencing Center for Infectious Disease"/>
            <person name="Wu L."/>
            <person name="Ma J."/>
        </authorList>
    </citation>
    <scope>NUCLEOTIDE SEQUENCE [LARGE SCALE GENOMIC DNA]</scope>
    <source>
        <strain evidence="9">CGMCC 1.12286</strain>
    </source>
</reference>
<name>A0ABW4JN81_9BACL</name>
<feature type="domain" description="Major facilitator superfamily (MFS) profile" evidence="7">
    <location>
        <begin position="1"/>
        <end position="392"/>
    </location>
</feature>
<dbReference type="PANTHER" id="PTHR43129">
    <property type="entry name" value="FOSMIDOMYCIN RESISTANCE PROTEIN"/>
    <property type="match status" value="1"/>
</dbReference>
<dbReference type="SUPFAM" id="SSF103473">
    <property type="entry name" value="MFS general substrate transporter"/>
    <property type="match status" value="1"/>
</dbReference>
<keyword evidence="4 6" id="KW-1133">Transmembrane helix</keyword>
<gene>
    <name evidence="8" type="ORF">ACFSB2_17970</name>
</gene>
<dbReference type="Pfam" id="PF07690">
    <property type="entry name" value="MFS_1"/>
    <property type="match status" value="1"/>
</dbReference>
<sequence length="397" mass="42088">MSNVDTQLADGAMKRGVVWSLCGSHLFNDLATTGVVPALAPIYMSAYHLNYTETSLIVLCSYLTSSVSQPLFGMLTDKHPQAWFLPLGLFTSGLGLSLTGIAPNYAVLLLLISLSGLGSGAFHPEAARGVSLAAGKAKGLAQAVFQVGGNGGQALGPLMLPFFLIATGVHGLLWFMLLAVGGLFLTGRVYPWYRNTLTAKGKRMRQMEGRNRVGAVSLLVVVIVLRSWCQIGISLFMPFYYMNHFHMKLGQSDEFTFIFLAAGAVGTFVGGSLSDKLAKQRILLFSMLFSIPFALGLPFVHGAPALCVLIPFGFFILSSFAVTVVYAQQLLPRSISLASGLTIGVGVGAGGIGATFFGALSDALGLTTVFYTLMILPIIGSALCFFLPNDGVADFAK</sequence>
<keyword evidence="2" id="KW-0813">Transport</keyword>
<dbReference type="InterPro" id="IPR011701">
    <property type="entry name" value="MFS"/>
</dbReference>
<feature type="transmembrane region" description="Helical" evidence="6">
    <location>
        <begin position="308"/>
        <end position="327"/>
    </location>
</feature>
<evidence type="ECO:0000259" key="7">
    <source>
        <dbReference type="PROSITE" id="PS50850"/>
    </source>
</evidence>
<feature type="transmembrane region" description="Helical" evidence="6">
    <location>
        <begin position="172"/>
        <end position="193"/>
    </location>
</feature>
<evidence type="ECO:0000313" key="9">
    <source>
        <dbReference type="Proteomes" id="UP001597079"/>
    </source>
</evidence>
<keyword evidence="5 6" id="KW-0472">Membrane</keyword>
<dbReference type="RefSeq" id="WP_377944490.1">
    <property type="nucleotide sequence ID" value="NZ_JBHUCX010000073.1"/>
</dbReference>
<dbReference type="Proteomes" id="UP001597079">
    <property type="component" value="Unassembled WGS sequence"/>
</dbReference>
<feature type="transmembrane region" description="Helical" evidence="6">
    <location>
        <begin position="143"/>
        <end position="166"/>
    </location>
</feature>